<organism evidence="2 3">
    <name type="scientific">Roseovarius rhodophyticola</name>
    <dbReference type="NCBI Taxonomy" id="3080827"/>
    <lineage>
        <taxon>Bacteria</taxon>
        <taxon>Pseudomonadati</taxon>
        <taxon>Pseudomonadota</taxon>
        <taxon>Alphaproteobacteria</taxon>
        <taxon>Rhodobacterales</taxon>
        <taxon>Roseobacteraceae</taxon>
        <taxon>Roseovarius</taxon>
    </lineage>
</organism>
<proteinExistence type="predicted"/>
<dbReference type="RefSeq" id="WP_339106922.1">
    <property type="nucleotide sequence ID" value="NZ_CP146607.1"/>
</dbReference>
<gene>
    <name evidence="2" type="ORF">RZS32_018895</name>
</gene>
<dbReference type="EMBL" id="CP146607">
    <property type="protein sequence ID" value="WYK20155.1"/>
    <property type="molecule type" value="Genomic_DNA"/>
</dbReference>
<sequence length="77" mass="8918">MPLDLIYRETELEAVDLALWFYRHGPIGIRRPQRGHRGDHPSTPIFQALMNRRAALARSQDDIPEGDNWRAAHDNTN</sequence>
<name>A0ABZ2TNX7_9RHOB</name>
<feature type="region of interest" description="Disordered" evidence="1">
    <location>
        <begin position="56"/>
        <end position="77"/>
    </location>
</feature>
<evidence type="ECO:0000313" key="2">
    <source>
        <dbReference type="EMBL" id="WYK20155.1"/>
    </source>
</evidence>
<feature type="compositionally biased region" description="Basic and acidic residues" evidence="1">
    <location>
        <begin position="67"/>
        <end position="77"/>
    </location>
</feature>
<evidence type="ECO:0000256" key="1">
    <source>
        <dbReference type="SAM" id="MobiDB-lite"/>
    </source>
</evidence>
<protein>
    <submittedName>
        <fullName evidence="2">Uncharacterized protein</fullName>
    </submittedName>
</protein>
<evidence type="ECO:0000313" key="3">
    <source>
        <dbReference type="Proteomes" id="UP001281305"/>
    </source>
</evidence>
<keyword evidence="3" id="KW-1185">Reference proteome</keyword>
<accession>A0ABZ2TNX7</accession>
<reference evidence="2 3" key="1">
    <citation type="submission" date="2024-02" db="EMBL/GenBank/DDBJ databases">
        <title>Roseovarius strain W115 nov., isolated from a marine algae.</title>
        <authorList>
            <person name="Lee M.W."/>
            <person name="Lee J.K."/>
            <person name="Kim J.M."/>
            <person name="Choi D.G."/>
            <person name="Baek J.H."/>
            <person name="Bayburt H."/>
            <person name="Jung J.J."/>
            <person name="Han D.M."/>
            <person name="Jeon C.O."/>
        </authorList>
    </citation>
    <scope>NUCLEOTIDE SEQUENCE [LARGE SCALE GENOMIC DNA]</scope>
    <source>
        <strain evidence="2 3">W115</strain>
        <plasmid evidence="2 3">unnamed1</plasmid>
    </source>
</reference>
<geneLocation type="plasmid" evidence="2 3">
    <name>unnamed1</name>
</geneLocation>
<keyword evidence="2" id="KW-0614">Plasmid</keyword>
<dbReference type="Proteomes" id="UP001281305">
    <property type="component" value="Plasmid unnamed1"/>
</dbReference>